<dbReference type="Pfam" id="PF06980">
    <property type="entry name" value="DUF1302"/>
    <property type="match status" value="1"/>
</dbReference>
<keyword evidence="1" id="KW-0732">Signal</keyword>
<evidence type="ECO:0000256" key="1">
    <source>
        <dbReference type="SAM" id="SignalP"/>
    </source>
</evidence>
<evidence type="ECO:0000313" key="2">
    <source>
        <dbReference type="EMBL" id="MRV70247.1"/>
    </source>
</evidence>
<feature type="signal peptide" evidence="1">
    <location>
        <begin position="1"/>
        <end position="28"/>
    </location>
</feature>
<name>A0A7X2LRT0_9BURK</name>
<proteinExistence type="predicted"/>
<sequence length="607" mass="63887">MTTAQHPIARTALAAALCAIGAAPATHAAEINTGNPDLAIRWDNTVKYNYGHRLNSQDPAILKSANFDDGDRNFNKGTVSNRIDILSEFDVVYDQRMGARVSAAGWYDQAYTSLDNTNVASSNHLVNGKPGIGMSRYAKRYHGGASGEILDAFVFAGFEAGDMPVNVKLGRHTLYWGESLSSPVHGISFGQSSVDFIKAYSVPGSDAKELFLPRAAASVQMSPTTELSLAAQYFLDWKPARMPGSGSFLGFFDYAFQGAETFILGPLGPAAQRQPDSKAPKSGDWGVSARWSPAWLDGTVGLYARKTSDMLPQANVRLAGLPTALFGPAGAALCAAAIPGAAVAGSNCLFYPATLGATSRYQLEYANNIGVYGLSLSKSVAGVSLGADLSYRTGMPLYSTPALLMPVGTNPAILAALNGKLNGAMVATAAATPGAGQVSGARGNTWHGAFNLLGTMAETPVSDALNWNAELVWNHVGSIKQGAAFYRGRAAYTGIDKPSKHYFGLTVNVTPTWFQVLPGVDMLMPVSYGRGLSGNSMVQAGGNKGAGNYSVGVAFDIRQKYRIDIKYVDFFGPAALDPATGAITSNGGVTALLRDRGFLAATFKTTF</sequence>
<feature type="chain" id="PRO_5030518837" evidence="1">
    <location>
        <begin position="29"/>
        <end position="607"/>
    </location>
</feature>
<dbReference type="EMBL" id="WKJJ01000001">
    <property type="protein sequence ID" value="MRV70247.1"/>
    <property type="molecule type" value="Genomic_DNA"/>
</dbReference>
<gene>
    <name evidence="2" type="ORF">GJ700_00740</name>
</gene>
<evidence type="ECO:0000313" key="3">
    <source>
        <dbReference type="Proteomes" id="UP000446768"/>
    </source>
</evidence>
<accession>A0A7X2LRT0</accession>
<organism evidence="2 3">
    <name type="scientific">Pseudoduganella rivuli</name>
    <dbReference type="NCBI Taxonomy" id="2666085"/>
    <lineage>
        <taxon>Bacteria</taxon>
        <taxon>Pseudomonadati</taxon>
        <taxon>Pseudomonadota</taxon>
        <taxon>Betaproteobacteria</taxon>
        <taxon>Burkholderiales</taxon>
        <taxon>Oxalobacteraceae</taxon>
        <taxon>Telluria group</taxon>
        <taxon>Pseudoduganella</taxon>
    </lineage>
</organism>
<keyword evidence="3" id="KW-1185">Reference proteome</keyword>
<comment type="caution">
    <text evidence="2">The sequence shown here is derived from an EMBL/GenBank/DDBJ whole genome shotgun (WGS) entry which is preliminary data.</text>
</comment>
<dbReference type="Proteomes" id="UP000446768">
    <property type="component" value="Unassembled WGS sequence"/>
</dbReference>
<dbReference type="AlphaFoldDB" id="A0A7X2LRT0"/>
<dbReference type="InterPro" id="IPR010727">
    <property type="entry name" value="DUF1302"/>
</dbReference>
<protein>
    <submittedName>
        <fullName evidence="2">DUF1302 family protein</fullName>
    </submittedName>
</protein>
<dbReference type="RefSeq" id="WP_154370742.1">
    <property type="nucleotide sequence ID" value="NZ_WKJJ01000001.1"/>
</dbReference>
<reference evidence="2 3" key="1">
    <citation type="submission" date="2019-11" db="EMBL/GenBank/DDBJ databases">
        <title>Novel species isolated from a subtropical stream in China.</title>
        <authorList>
            <person name="Lu H."/>
        </authorList>
    </citation>
    <scope>NUCLEOTIDE SEQUENCE [LARGE SCALE GENOMIC DNA]</scope>
    <source>
        <strain evidence="2 3">FT92W</strain>
    </source>
</reference>